<keyword evidence="4" id="KW-0960">Knottin</keyword>
<evidence type="ECO:0000256" key="4">
    <source>
        <dbReference type="ARBA" id="ARBA00022854"/>
    </source>
</evidence>
<evidence type="ECO:0000256" key="2">
    <source>
        <dbReference type="ARBA" id="ARBA00022525"/>
    </source>
</evidence>
<keyword evidence="3" id="KW-0732">Signal</keyword>
<feature type="transmembrane region" description="Helical" evidence="6">
    <location>
        <begin position="7"/>
        <end position="24"/>
    </location>
</feature>
<keyword evidence="6" id="KW-1133">Transmembrane helix</keyword>
<evidence type="ECO:0000256" key="6">
    <source>
        <dbReference type="SAM" id="Phobius"/>
    </source>
</evidence>
<feature type="domain" description="UPF0506" evidence="7">
    <location>
        <begin position="26"/>
        <end position="83"/>
    </location>
</feature>
<accession>A0AA85AK72</accession>
<dbReference type="AlphaFoldDB" id="A0AA85AK72"/>
<evidence type="ECO:0000259" key="7">
    <source>
        <dbReference type="Pfam" id="PF11703"/>
    </source>
</evidence>
<keyword evidence="2" id="KW-0964">Secreted</keyword>
<reference evidence="9" key="1">
    <citation type="submission" date="2023-11" db="UniProtKB">
        <authorList>
            <consortium name="WormBaseParasite"/>
        </authorList>
    </citation>
    <scope>IDENTIFICATION</scope>
</reference>
<organism evidence="8 9">
    <name type="scientific">Schistosoma margrebowiei</name>
    <dbReference type="NCBI Taxonomy" id="48269"/>
    <lineage>
        <taxon>Eukaryota</taxon>
        <taxon>Metazoa</taxon>
        <taxon>Spiralia</taxon>
        <taxon>Lophotrochozoa</taxon>
        <taxon>Platyhelminthes</taxon>
        <taxon>Trematoda</taxon>
        <taxon>Digenea</taxon>
        <taxon>Strigeidida</taxon>
        <taxon>Schistosomatoidea</taxon>
        <taxon>Schistosomatidae</taxon>
        <taxon>Schistosoma</taxon>
    </lineage>
</organism>
<sequence>MCSYLTNYTLYFLFLITILLKMNYCCQKLGSPCTGTIFRRCCGALHCEYDMLGAGTCQNCIRSNYACMKNSQCCSKYCKFLVCV</sequence>
<evidence type="ECO:0000256" key="3">
    <source>
        <dbReference type="ARBA" id="ARBA00022729"/>
    </source>
</evidence>
<keyword evidence="6" id="KW-0472">Membrane</keyword>
<keyword evidence="6" id="KW-0812">Transmembrane</keyword>
<keyword evidence="5" id="KW-1015">Disulfide bond</keyword>
<comment type="subcellular location">
    <subcellularLocation>
        <location evidence="1">Secreted</location>
    </subcellularLocation>
</comment>
<proteinExistence type="predicted"/>
<dbReference type="GO" id="GO:0005576">
    <property type="term" value="C:extracellular region"/>
    <property type="evidence" value="ECO:0007669"/>
    <property type="project" value="UniProtKB-SubCell"/>
</dbReference>
<name>A0AA85AK72_9TREM</name>
<evidence type="ECO:0000313" key="8">
    <source>
        <dbReference type="Proteomes" id="UP000050790"/>
    </source>
</evidence>
<dbReference type="WBParaSite" id="SMRG1_89140.1">
    <property type="protein sequence ID" value="SMRG1_89140.1"/>
    <property type="gene ID" value="SMRG1_89140"/>
</dbReference>
<evidence type="ECO:0000256" key="1">
    <source>
        <dbReference type="ARBA" id="ARBA00004613"/>
    </source>
</evidence>
<dbReference type="Proteomes" id="UP000050790">
    <property type="component" value="Unassembled WGS sequence"/>
</dbReference>
<evidence type="ECO:0000256" key="5">
    <source>
        <dbReference type="ARBA" id="ARBA00023157"/>
    </source>
</evidence>
<evidence type="ECO:0000313" key="9">
    <source>
        <dbReference type="WBParaSite" id="SMRG1_89140.1"/>
    </source>
</evidence>
<protein>
    <recommendedName>
        <fullName evidence="7">UPF0506 domain-containing protein</fullName>
    </recommendedName>
</protein>
<dbReference type="Pfam" id="PF11703">
    <property type="entry name" value="UPF0506"/>
    <property type="match status" value="1"/>
</dbReference>
<dbReference type="InterPro" id="IPR021712">
    <property type="entry name" value="UPF0506"/>
</dbReference>